<dbReference type="EMBL" id="SNRY01001098">
    <property type="protein sequence ID" value="KAA6333566.1"/>
    <property type="molecule type" value="Genomic_DNA"/>
</dbReference>
<dbReference type="Gene3D" id="1.20.1600.10">
    <property type="entry name" value="Outer membrane efflux proteins (OEP)"/>
    <property type="match status" value="1"/>
</dbReference>
<feature type="coiled-coil region" evidence="7">
    <location>
        <begin position="329"/>
        <end position="356"/>
    </location>
</feature>
<evidence type="ECO:0000313" key="9">
    <source>
        <dbReference type="EMBL" id="KAA6333566.1"/>
    </source>
</evidence>
<keyword evidence="3" id="KW-1134">Transmembrane beta strand</keyword>
<evidence type="ECO:0000256" key="5">
    <source>
        <dbReference type="ARBA" id="ARBA00023136"/>
    </source>
</evidence>
<accession>A0A5J4RHD4</accession>
<feature type="compositionally biased region" description="Basic and acidic residues" evidence="8">
    <location>
        <begin position="53"/>
        <end position="67"/>
    </location>
</feature>
<evidence type="ECO:0000256" key="2">
    <source>
        <dbReference type="ARBA" id="ARBA00022448"/>
    </source>
</evidence>
<keyword evidence="6" id="KW-0998">Cell outer membrane</keyword>
<dbReference type="InterPro" id="IPR051906">
    <property type="entry name" value="TolC-like"/>
</dbReference>
<gene>
    <name evidence="9" type="ORF">EZS27_018039</name>
</gene>
<proteinExistence type="predicted"/>
<evidence type="ECO:0000256" key="6">
    <source>
        <dbReference type="ARBA" id="ARBA00023237"/>
    </source>
</evidence>
<feature type="compositionally biased region" description="Low complexity" evidence="8">
    <location>
        <begin position="69"/>
        <end position="85"/>
    </location>
</feature>
<reference evidence="9" key="1">
    <citation type="submission" date="2019-03" db="EMBL/GenBank/DDBJ databases">
        <title>Single cell metagenomics reveals metabolic interactions within the superorganism composed of flagellate Streblomastix strix and complex community of Bacteroidetes bacteria on its surface.</title>
        <authorList>
            <person name="Treitli S.C."/>
            <person name="Kolisko M."/>
            <person name="Husnik F."/>
            <person name="Keeling P."/>
            <person name="Hampl V."/>
        </authorList>
    </citation>
    <scope>NUCLEOTIDE SEQUENCE</scope>
    <source>
        <strain evidence="9">STM</strain>
    </source>
</reference>
<dbReference type="GO" id="GO:0015562">
    <property type="term" value="F:efflux transmembrane transporter activity"/>
    <property type="evidence" value="ECO:0007669"/>
    <property type="project" value="InterPro"/>
</dbReference>
<comment type="subcellular location">
    <subcellularLocation>
        <location evidence="1">Cell outer membrane</location>
    </subcellularLocation>
</comment>
<dbReference type="GO" id="GO:0015288">
    <property type="term" value="F:porin activity"/>
    <property type="evidence" value="ECO:0007669"/>
    <property type="project" value="TreeGrafter"/>
</dbReference>
<evidence type="ECO:0000256" key="1">
    <source>
        <dbReference type="ARBA" id="ARBA00004442"/>
    </source>
</evidence>
<dbReference type="SUPFAM" id="SSF56954">
    <property type="entry name" value="Outer membrane efflux proteins (OEP)"/>
    <property type="match status" value="1"/>
</dbReference>
<evidence type="ECO:0000256" key="7">
    <source>
        <dbReference type="SAM" id="Coils"/>
    </source>
</evidence>
<dbReference type="GO" id="GO:0009279">
    <property type="term" value="C:cell outer membrane"/>
    <property type="evidence" value="ECO:0007669"/>
    <property type="project" value="UniProtKB-SubCell"/>
</dbReference>
<keyword evidence="5" id="KW-0472">Membrane</keyword>
<protein>
    <submittedName>
        <fullName evidence="9">Toxin and drug export protein A</fullName>
    </submittedName>
</protein>
<dbReference type="GO" id="GO:1990281">
    <property type="term" value="C:efflux pump complex"/>
    <property type="evidence" value="ECO:0007669"/>
    <property type="project" value="TreeGrafter"/>
</dbReference>
<keyword evidence="7" id="KW-0175">Coiled coil</keyword>
<name>A0A5J4RHD4_9ZZZZ</name>
<sequence>MKKILLSVILGLFFTLAKAQDTNAGVYRFSLGQCLDYALGYNYNRQSLKLTEDTREETYQQSKRERLPSLNASSSESLSESNGNSSWNGNYSLSANVTLYQGGSITNTIKQNKLRSEQSSYQTLQYENNLIIRIVQAFLTVLGNEELLNYQKVVVQASEEQWKQGEKQYQVGKILESDYLLLEAQAANDKNNITDTEINRGNNMLALKNLLSMRPNEELQIIYPDTSAILEMAIFPDKEYVLNHAMQTLPDIRISDYNIKIAEMGVKLSRASYFPTVSLNGSIGTGHSNDYANFGSQLSDRLNEQVGISLSIPIFDNSRTKSKVTQSKIALKQAELDKQQTELDILQEVATNYQNVVSAYNKYQTTTIRQNAYLKTFEVYRAQFNVGAITAVELLQQQNNYISALNDYIQSKYEFMLKRKILDVYMGVQVKM</sequence>
<feature type="region of interest" description="Disordered" evidence="8">
    <location>
        <begin position="53"/>
        <end position="85"/>
    </location>
</feature>
<comment type="caution">
    <text evidence="9">The sequence shown here is derived from an EMBL/GenBank/DDBJ whole genome shotgun (WGS) entry which is preliminary data.</text>
</comment>
<dbReference type="InterPro" id="IPR003423">
    <property type="entry name" value="OMP_efflux"/>
</dbReference>
<keyword evidence="2" id="KW-0813">Transport</keyword>
<evidence type="ECO:0000256" key="4">
    <source>
        <dbReference type="ARBA" id="ARBA00022692"/>
    </source>
</evidence>
<keyword evidence="4" id="KW-0812">Transmembrane</keyword>
<dbReference type="PANTHER" id="PTHR30026:SF20">
    <property type="entry name" value="OUTER MEMBRANE PROTEIN TOLC"/>
    <property type="match status" value="1"/>
</dbReference>
<evidence type="ECO:0000256" key="3">
    <source>
        <dbReference type="ARBA" id="ARBA00022452"/>
    </source>
</evidence>
<evidence type="ECO:0000256" key="8">
    <source>
        <dbReference type="SAM" id="MobiDB-lite"/>
    </source>
</evidence>
<organism evidence="9">
    <name type="scientific">termite gut metagenome</name>
    <dbReference type="NCBI Taxonomy" id="433724"/>
    <lineage>
        <taxon>unclassified sequences</taxon>
        <taxon>metagenomes</taxon>
        <taxon>organismal metagenomes</taxon>
    </lineage>
</organism>
<dbReference type="AlphaFoldDB" id="A0A5J4RHD4"/>
<dbReference type="Pfam" id="PF02321">
    <property type="entry name" value="OEP"/>
    <property type="match status" value="2"/>
</dbReference>
<dbReference type="PANTHER" id="PTHR30026">
    <property type="entry name" value="OUTER MEMBRANE PROTEIN TOLC"/>
    <property type="match status" value="1"/>
</dbReference>